<reference evidence="6 7" key="1">
    <citation type="submission" date="2015-03" db="EMBL/GenBank/DDBJ databases">
        <title>RNA-seq based gene annotation and comparative genomics of four Zymoseptoria species reveal species-specific pathogenicity related genes and transposable element activity.</title>
        <authorList>
            <person name="Grandaubert J."/>
            <person name="Bhattacharyya A."/>
            <person name="Stukenbrock E.H."/>
        </authorList>
    </citation>
    <scope>NUCLEOTIDE SEQUENCE [LARGE SCALE GENOMIC DNA]</scope>
    <source>
        <strain evidence="6 7">Zb18110</strain>
    </source>
</reference>
<dbReference type="AlphaFoldDB" id="A0A0F4GS73"/>
<dbReference type="OrthoDB" id="449052at2759"/>
<dbReference type="Pfam" id="PF00571">
    <property type="entry name" value="CBS"/>
    <property type="match status" value="1"/>
</dbReference>
<dbReference type="SUPFAM" id="SSF54631">
    <property type="entry name" value="CBS-domain pair"/>
    <property type="match status" value="2"/>
</dbReference>
<keyword evidence="1" id="KW-0677">Repeat</keyword>
<gene>
    <name evidence="6" type="ORF">TI39_contig336g00028</name>
</gene>
<feature type="domain" description="CBS" evidence="5">
    <location>
        <begin position="320"/>
        <end position="377"/>
    </location>
</feature>
<dbReference type="InterPro" id="IPR000644">
    <property type="entry name" value="CBS_dom"/>
</dbReference>
<protein>
    <recommendedName>
        <fullName evidence="5">CBS domain-containing protein</fullName>
    </recommendedName>
</protein>
<feature type="compositionally biased region" description="Basic and acidic residues" evidence="4">
    <location>
        <begin position="1"/>
        <end position="10"/>
    </location>
</feature>
<dbReference type="STRING" id="1047168.A0A0F4GS73"/>
<evidence type="ECO:0000313" key="7">
    <source>
        <dbReference type="Proteomes" id="UP000033647"/>
    </source>
</evidence>
<comment type="caution">
    <text evidence="6">The sequence shown here is derived from an EMBL/GenBank/DDBJ whole genome shotgun (WGS) entry which is preliminary data.</text>
</comment>
<evidence type="ECO:0000313" key="6">
    <source>
        <dbReference type="EMBL" id="KJY00300.1"/>
    </source>
</evidence>
<name>A0A0F4GS73_9PEZI</name>
<dbReference type="Proteomes" id="UP000033647">
    <property type="component" value="Unassembled WGS sequence"/>
</dbReference>
<feature type="region of interest" description="Disordered" evidence="4">
    <location>
        <begin position="435"/>
        <end position="488"/>
    </location>
</feature>
<feature type="compositionally biased region" description="Basic and acidic residues" evidence="4">
    <location>
        <begin position="569"/>
        <end position="590"/>
    </location>
</feature>
<dbReference type="SMART" id="SM00116">
    <property type="entry name" value="CBS"/>
    <property type="match status" value="2"/>
</dbReference>
<dbReference type="EMBL" id="LAFY01000328">
    <property type="protein sequence ID" value="KJY00300.1"/>
    <property type="molecule type" value="Genomic_DNA"/>
</dbReference>
<dbReference type="InterPro" id="IPR050511">
    <property type="entry name" value="AMPK_gamma/SDS23_families"/>
</dbReference>
<evidence type="ECO:0000256" key="4">
    <source>
        <dbReference type="SAM" id="MobiDB-lite"/>
    </source>
</evidence>
<sequence length="590" mass="63521">MAQRDTDHSEANVSNSATTAAQTTTPSLHIPPKPPMSSSRRGSVDHRASPHHSRHHRPAQINTTNLASPPQTTPLHTPRRESSSFATPSPSVSKRSSFAENPNVRYPASPRLTRNNSISGSTLTELLMHPASKSNGAGERFKGRDWRRIELQEIIDPNEVRFVELSTSIEDTTKLLIRSGAPNVVLVRESTRTKTVIQTFGYSDLNAYLLLVLGLVQPDEKAARIAERARSGDVIPLADVTDHLGAREEPEFLPHTATLSQAMEVLGGGHHRVVVCKEGTSEAIGVLSQLRLVRFFWENHRSFAATENLYSLSLKDLDLGAKEVLAINGDKPVADALRLMHAEGITSLPVLDSQGHVVGNISQVDVRLLTDTSAIPLLSSTCIHFISVILTERGVYDGQDSYPVFHVTPFSTLAHTVAKLCATRSHRMWIVDAPSPSTSVPPSPGLHHASPASSLSNSAVIQHSTATTTPARHGSISESTPPNLVPASPSIAVSASSLPGASMSGRLSGVVSLTDILNLFARASGLSPGDPEETRNRRRRQSSSSSVRPSMDSIARPSVEALRQSVDMGRSEIGRDRASSHSRDRGPGGR</sequence>
<dbReference type="GO" id="GO:0004865">
    <property type="term" value="F:protein serine/threonine phosphatase inhibitor activity"/>
    <property type="evidence" value="ECO:0007669"/>
    <property type="project" value="TreeGrafter"/>
</dbReference>
<evidence type="ECO:0000256" key="3">
    <source>
        <dbReference type="PROSITE-ProRule" id="PRU00703"/>
    </source>
</evidence>
<feature type="compositionally biased region" description="Basic residues" evidence="4">
    <location>
        <begin position="49"/>
        <end position="58"/>
    </location>
</feature>
<evidence type="ECO:0000256" key="2">
    <source>
        <dbReference type="ARBA" id="ARBA00023122"/>
    </source>
</evidence>
<proteinExistence type="predicted"/>
<evidence type="ECO:0000259" key="5">
    <source>
        <dbReference type="PROSITE" id="PS51371"/>
    </source>
</evidence>
<dbReference type="GO" id="GO:0042149">
    <property type="term" value="P:cellular response to glucose starvation"/>
    <property type="evidence" value="ECO:0007669"/>
    <property type="project" value="TreeGrafter"/>
</dbReference>
<dbReference type="PANTHER" id="PTHR13780">
    <property type="entry name" value="AMP-ACTIVATED PROTEIN KINASE, GAMMA REGULATORY SUBUNIT"/>
    <property type="match status" value="1"/>
</dbReference>
<feature type="compositionally biased region" description="Polar residues" evidence="4">
    <location>
        <begin position="60"/>
        <end position="75"/>
    </location>
</feature>
<keyword evidence="7" id="KW-1185">Reference proteome</keyword>
<dbReference type="PANTHER" id="PTHR13780:SF36">
    <property type="entry name" value="CBS DOMAIN-CONTAINING PROTEIN"/>
    <property type="match status" value="1"/>
</dbReference>
<accession>A0A0F4GS73</accession>
<feature type="compositionally biased region" description="Polar residues" evidence="4">
    <location>
        <begin position="451"/>
        <end position="482"/>
    </location>
</feature>
<dbReference type="Gene3D" id="3.10.580.10">
    <property type="entry name" value="CBS-domain"/>
    <property type="match status" value="2"/>
</dbReference>
<feature type="region of interest" description="Disordered" evidence="4">
    <location>
        <begin position="1"/>
        <end position="117"/>
    </location>
</feature>
<dbReference type="CDD" id="cd02205">
    <property type="entry name" value="CBS_pair_SF"/>
    <property type="match status" value="1"/>
</dbReference>
<feature type="region of interest" description="Disordered" evidence="4">
    <location>
        <begin position="523"/>
        <end position="590"/>
    </location>
</feature>
<organism evidence="6 7">
    <name type="scientific">Zymoseptoria brevis</name>
    <dbReference type="NCBI Taxonomy" id="1047168"/>
    <lineage>
        <taxon>Eukaryota</taxon>
        <taxon>Fungi</taxon>
        <taxon>Dikarya</taxon>
        <taxon>Ascomycota</taxon>
        <taxon>Pezizomycotina</taxon>
        <taxon>Dothideomycetes</taxon>
        <taxon>Dothideomycetidae</taxon>
        <taxon>Mycosphaerellales</taxon>
        <taxon>Mycosphaerellaceae</taxon>
        <taxon>Zymoseptoria</taxon>
    </lineage>
</organism>
<feature type="compositionally biased region" description="Low complexity" evidence="4">
    <location>
        <begin position="83"/>
        <end position="93"/>
    </location>
</feature>
<keyword evidence="2 3" id="KW-0129">CBS domain</keyword>
<feature type="domain" description="CBS" evidence="5">
    <location>
        <begin position="246"/>
        <end position="302"/>
    </location>
</feature>
<dbReference type="InterPro" id="IPR046342">
    <property type="entry name" value="CBS_dom_sf"/>
</dbReference>
<evidence type="ECO:0000256" key="1">
    <source>
        <dbReference type="ARBA" id="ARBA00022737"/>
    </source>
</evidence>
<dbReference type="PROSITE" id="PS51371">
    <property type="entry name" value="CBS"/>
    <property type="match status" value="2"/>
</dbReference>